<dbReference type="InterPro" id="IPR010723">
    <property type="entry name" value="HemN_C"/>
</dbReference>
<dbReference type="PANTHER" id="PTHR13932:SF5">
    <property type="entry name" value="RADICAL S-ADENOSYL METHIONINE DOMAIN-CONTAINING PROTEIN 1, MITOCHONDRIAL"/>
    <property type="match status" value="1"/>
</dbReference>
<dbReference type="GO" id="GO:0004109">
    <property type="term" value="F:coproporphyrinogen oxidase activity"/>
    <property type="evidence" value="ECO:0007669"/>
    <property type="project" value="InterPro"/>
</dbReference>
<dbReference type="InterPro" id="IPR034505">
    <property type="entry name" value="Coproporphyrinogen-III_oxidase"/>
</dbReference>
<dbReference type="Pfam" id="PF06969">
    <property type="entry name" value="HemN_C"/>
    <property type="match status" value="1"/>
</dbReference>
<evidence type="ECO:0000313" key="5">
    <source>
        <dbReference type="Proteomes" id="UP000030125"/>
    </source>
</evidence>
<dbReference type="SFLD" id="SFLDF00288">
    <property type="entry name" value="HemN-like__clustered_with_nucl"/>
    <property type="match status" value="1"/>
</dbReference>
<dbReference type="EMBL" id="JQJD01000010">
    <property type="protein sequence ID" value="KGN82390.1"/>
    <property type="molecule type" value="Genomic_DNA"/>
</dbReference>
<comment type="similarity">
    <text evidence="1">Belongs to the anaerobic coproporphyrinogen-III oxidase family. HemW subfamily.</text>
</comment>
<proteinExistence type="inferred from homology"/>
<dbReference type="OrthoDB" id="9808022at2"/>
<comment type="subcellular location">
    <subcellularLocation>
        <location evidence="2">Cytoplasm</location>
    </subcellularLocation>
</comment>
<dbReference type="SFLD" id="SFLDG01065">
    <property type="entry name" value="anaerobic_coproporphyrinogen-I"/>
    <property type="match status" value="1"/>
</dbReference>
<dbReference type="Pfam" id="PF04055">
    <property type="entry name" value="Radical_SAM"/>
    <property type="match status" value="1"/>
</dbReference>
<keyword evidence="2" id="KW-0949">S-adenosyl-L-methionine</keyword>
<evidence type="ECO:0000259" key="3">
    <source>
        <dbReference type="PROSITE" id="PS51918"/>
    </source>
</evidence>
<protein>
    <recommendedName>
        <fullName evidence="2">Heme chaperone HemW</fullName>
    </recommendedName>
</protein>
<dbReference type="SFLD" id="SFLDS00029">
    <property type="entry name" value="Radical_SAM"/>
    <property type="match status" value="1"/>
</dbReference>
<dbReference type="SFLD" id="SFLDG01082">
    <property type="entry name" value="B12-binding_domain_containing"/>
    <property type="match status" value="1"/>
</dbReference>
<dbReference type="SMART" id="SM00729">
    <property type="entry name" value="Elp3"/>
    <property type="match status" value="1"/>
</dbReference>
<dbReference type="GO" id="GO:0051539">
    <property type="term" value="F:4 iron, 4 sulfur cluster binding"/>
    <property type="evidence" value="ECO:0007669"/>
    <property type="project" value="UniProtKB-UniRule"/>
</dbReference>
<evidence type="ECO:0000313" key="4">
    <source>
        <dbReference type="EMBL" id="KGN82390.1"/>
    </source>
</evidence>
<dbReference type="InterPro" id="IPR023404">
    <property type="entry name" value="rSAM_horseshoe"/>
</dbReference>
<evidence type="ECO:0000256" key="2">
    <source>
        <dbReference type="RuleBase" id="RU364116"/>
    </source>
</evidence>
<dbReference type="InterPro" id="IPR006638">
    <property type="entry name" value="Elp3/MiaA/NifB-like_rSAM"/>
</dbReference>
<dbReference type="PANTHER" id="PTHR13932">
    <property type="entry name" value="COPROPORPHYRINIGEN III OXIDASE"/>
    <property type="match status" value="1"/>
</dbReference>
<dbReference type="GO" id="GO:0006779">
    <property type="term" value="P:porphyrin-containing compound biosynthetic process"/>
    <property type="evidence" value="ECO:0007669"/>
    <property type="project" value="InterPro"/>
</dbReference>
<dbReference type="InterPro" id="IPR004559">
    <property type="entry name" value="HemW-like"/>
</dbReference>
<dbReference type="PROSITE" id="PS51918">
    <property type="entry name" value="RADICAL_SAM"/>
    <property type="match status" value="1"/>
</dbReference>
<keyword evidence="2" id="KW-0411">Iron-sulfur</keyword>
<feature type="domain" description="Radical SAM core" evidence="3">
    <location>
        <begin position="1"/>
        <end position="231"/>
    </location>
</feature>
<dbReference type="InterPro" id="IPR058240">
    <property type="entry name" value="rSAM_sf"/>
</dbReference>
<evidence type="ECO:0000256" key="1">
    <source>
        <dbReference type="ARBA" id="ARBA00006100"/>
    </source>
</evidence>
<keyword evidence="5" id="KW-1185">Reference proteome</keyword>
<dbReference type="eggNOG" id="COG0635">
    <property type="taxonomic scope" value="Bacteria"/>
</dbReference>
<keyword evidence="2" id="KW-0963">Cytoplasm</keyword>
<dbReference type="InterPro" id="IPR007197">
    <property type="entry name" value="rSAM"/>
</dbReference>
<dbReference type="GO" id="GO:0005737">
    <property type="term" value="C:cytoplasm"/>
    <property type="evidence" value="ECO:0007669"/>
    <property type="project" value="UniProtKB-SubCell"/>
</dbReference>
<name>A0A0A2EY32_PORCN</name>
<keyword evidence="2" id="KW-0349">Heme</keyword>
<keyword evidence="2" id="KW-0479">Metal-binding</keyword>
<sequence>MAGIYIHVPFCVSKCSYCDFYSVATLKKMQDYIQALKRELKVRRYELDGHTVDTVYWGGGTPSLLSEKHISEIMCLLRDTYNISDNAEITIECNPGDYNKQRISHIIGSGINRFSLGAQSFSDDTLKLLGRRHSAKETETMFTAIRELGIHNISLDLIYGIPGSDIDDLNRDIDTLIRLHPTHISAYHLIYEEGTPMYYALEQGRISELPEELSLEMSHTVSQRLQDAGYEHYEVSSYALPGMRSRHNSSYWQDIPYIGLGPSAHSYIHPWRSTNPSNLTLYVESLTQQDFLLRDFEYITADLAFEEYLMTHLRTSDGISLDTVRSRFGQEKAAHLQTRINLYVSEGLMAEHNERIRFTQRGLDISNTIISSLF</sequence>
<accession>A0A0A2EY32</accession>
<organism evidence="4 5">
    <name type="scientific">Porphyromonas cangingivalis</name>
    <dbReference type="NCBI Taxonomy" id="36874"/>
    <lineage>
        <taxon>Bacteria</taxon>
        <taxon>Pseudomonadati</taxon>
        <taxon>Bacteroidota</taxon>
        <taxon>Bacteroidia</taxon>
        <taxon>Bacteroidales</taxon>
        <taxon>Porphyromonadaceae</taxon>
        <taxon>Porphyromonas</taxon>
    </lineage>
</organism>
<dbReference type="Gene3D" id="3.80.30.20">
    <property type="entry name" value="tm_1862 like domain"/>
    <property type="match status" value="1"/>
</dbReference>
<reference evidence="4 5" key="1">
    <citation type="submission" date="2014-08" db="EMBL/GenBank/DDBJ databases">
        <title>Porphyromonas cangingivalis strain:COT-109_OH1386 Genome sequencing.</title>
        <authorList>
            <person name="Wallis C."/>
            <person name="Deusch O."/>
            <person name="O'Flynn C."/>
            <person name="Davis I."/>
            <person name="Jospin G."/>
            <person name="Darling A.E."/>
            <person name="Coil D.A."/>
            <person name="Alexiev A."/>
            <person name="Horsfall A."/>
            <person name="Kirkwood N."/>
            <person name="Harris S."/>
            <person name="Eisen J.A."/>
        </authorList>
    </citation>
    <scope>NUCLEOTIDE SEQUENCE [LARGE SCALE GENOMIC DNA]</scope>
    <source>
        <strain evidence="5">COT-109 OH1386</strain>
    </source>
</reference>
<dbReference type="AlphaFoldDB" id="A0A0A2EY32"/>
<dbReference type="Proteomes" id="UP000030125">
    <property type="component" value="Unassembled WGS sequence"/>
</dbReference>
<dbReference type="RefSeq" id="WP_036850622.1">
    <property type="nucleotide sequence ID" value="NZ_JQJD01000010.1"/>
</dbReference>
<dbReference type="CDD" id="cd01335">
    <property type="entry name" value="Radical_SAM"/>
    <property type="match status" value="1"/>
</dbReference>
<dbReference type="GO" id="GO:0046872">
    <property type="term" value="F:metal ion binding"/>
    <property type="evidence" value="ECO:0007669"/>
    <property type="project" value="UniProtKB-UniRule"/>
</dbReference>
<keyword evidence="2" id="KW-0004">4Fe-4S</keyword>
<comment type="caution">
    <text evidence="4">The sequence shown here is derived from an EMBL/GenBank/DDBJ whole genome shotgun (WGS) entry which is preliminary data.</text>
</comment>
<dbReference type="NCBIfam" id="TIGR00539">
    <property type="entry name" value="hemN_rel"/>
    <property type="match status" value="1"/>
</dbReference>
<dbReference type="SFLD" id="SFLDF00562">
    <property type="entry name" value="HemN-like__clustered_with_heat"/>
    <property type="match status" value="1"/>
</dbReference>
<dbReference type="STRING" id="36874.HQ34_04590"/>
<gene>
    <name evidence="4" type="ORF">HQ35_02200</name>
</gene>
<comment type="function">
    <text evidence="2">Probably acts as a heme chaperone, transferring heme to an unknown acceptor. Binds one molecule of heme per monomer, possibly covalently. Binds 1 [4Fe-4S] cluster. The cluster is coordinated with 3 cysteines and an exchangeable S-adenosyl-L-methionine.</text>
</comment>
<dbReference type="SUPFAM" id="SSF102114">
    <property type="entry name" value="Radical SAM enzymes"/>
    <property type="match status" value="1"/>
</dbReference>
<keyword evidence="2" id="KW-0408">Iron</keyword>
<keyword evidence="2" id="KW-0143">Chaperone</keyword>